<comment type="caution">
    <text evidence="2">The sequence shown here is derived from an EMBL/GenBank/DDBJ whole genome shotgun (WGS) entry which is preliminary data.</text>
</comment>
<keyword evidence="1" id="KW-0812">Transmembrane</keyword>
<keyword evidence="3" id="KW-1185">Reference proteome</keyword>
<protein>
    <submittedName>
        <fullName evidence="2">Type IV pilus modification protein PilV</fullName>
    </submittedName>
</protein>
<organism evidence="2 3">
    <name type="scientific">Halovibrio salipaludis</name>
    <dbReference type="NCBI Taxonomy" id="2032626"/>
    <lineage>
        <taxon>Bacteria</taxon>
        <taxon>Pseudomonadati</taxon>
        <taxon>Pseudomonadota</taxon>
        <taxon>Gammaproteobacteria</taxon>
        <taxon>Oceanospirillales</taxon>
        <taxon>Halomonadaceae</taxon>
        <taxon>Halovibrio</taxon>
    </lineage>
</organism>
<sequence>MNRLTKTREAGFSITEVIVAVLILSIGLLGMVGLQTQAVKQTHGAEKRSIATLHANTVAENYRVNDGAWDESAMNRVVKRHLGDEAGVALTVEDELARIRVSWKSQQNDGNGMNSVTVYTRSQ</sequence>
<evidence type="ECO:0000313" key="2">
    <source>
        <dbReference type="EMBL" id="PAU79596.1"/>
    </source>
</evidence>
<dbReference type="OrthoDB" id="6119037at2"/>
<dbReference type="EMBL" id="NSKD01000006">
    <property type="protein sequence ID" value="PAU79596.1"/>
    <property type="molecule type" value="Genomic_DNA"/>
</dbReference>
<dbReference type="InterPro" id="IPR013362">
    <property type="entry name" value="Pilus_4_PilV"/>
</dbReference>
<reference evidence="2 3" key="1">
    <citation type="submission" date="2017-08" db="EMBL/GenBank/DDBJ databases">
        <title>Halovibrio sewagensis sp. nov., isolated from wastewater of high salinity.</title>
        <authorList>
            <person name="Dong X."/>
            <person name="Zhang G."/>
        </authorList>
    </citation>
    <scope>NUCLEOTIDE SEQUENCE [LARGE SCALE GENOMIC DNA]</scope>
    <source>
        <strain evidence="2 3">YL5-2</strain>
    </source>
</reference>
<dbReference type="RefSeq" id="WP_095618054.1">
    <property type="nucleotide sequence ID" value="NZ_NSKD01000006.1"/>
</dbReference>
<dbReference type="AlphaFoldDB" id="A0A2A2F2C6"/>
<keyword evidence="1" id="KW-1133">Transmembrane helix</keyword>
<evidence type="ECO:0000313" key="3">
    <source>
        <dbReference type="Proteomes" id="UP000218896"/>
    </source>
</evidence>
<dbReference type="NCBIfam" id="TIGR02532">
    <property type="entry name" value="IV_pilin_GFxxxE"/>
    <property type="match status" value="1"/>
</dbReference>
<feature type="transmembrane region" description="Helical" evidence="1">
    <location>
        <begin position="12"/>
        <end position="34"/>
    </location>
</feature>
<dbReference type="NCBIfam" id="TIGR02523">
    <property type="entry name" value="type_IV_pilV"/>
    <property type="match status" value="1"/>
</dbReference>
<evidence type="ECO:0000256" key="1">
    <source>
        <dbReference type="SAM" id="Phobius"/>
    </source>
</evidence>
<name>A0A2A2F2C6_9GAMM</name>
<keyword evidence="1" id="KW-0472">Membrane</keyword>
<gene>
    <name evidence="2" type="primary">pilV</name>
    <name evidence="2" type="ORF">CK501_12350</name>
</gene>
<dbReference type="InterPro" id="IPR012902">
    <property type="entry name" value="N_methyl_site"/>
</dbReference>
<dbReference type="Proteomes" id="UP000218896">
    <property type="component" value="Unassembled WGS sequence"/>
</dbReference>
<accession>A0A2A2F2C6</accession>
<dbReference type="Pfam" id="PF07963">
    <property type="entry name" value="N_methyl"/>
    <property type="match status" value="1"/>
</dbReference>
<proteinExistence type="predicted"/>